<proteinExistence type="predicted"/>
<reference evidence="1 2" key="1">
    <citation type="journal article" date="2013" name="Int. J. Syst. Evol. Microbiol.">
        <title>Ilumatobacter nonamiense sp. nov. and Ilumatobacter coccineum sp. nov., isolated from seashore sand.</title>
        <authorList>
            <person name="Matsumoto A."/>
            <person name="Kasai H."/>
            <person name="Matsuo Y."/>
            <person name="Shizuri Y."/>
            <person name="Ichikawa N."/>
            <person name="Fujita N."/>
            <person name="Omura S."/>
            <person name="Takahashi Y."/>
        </authorList>
    </citation>
    <scope>NUCLEOTIDE SEQUENCE [LARGE SCALE GENOMIC DNA]</scope>
    <source>
        <strain evidence="2">NBRC 103263 / KCTC 29153 / YM16-304</strain>
    </source>
</reference>
<dbReference type="InterPro" id="IPR041164">
    <property type="entry name" value="LDcluster4"/>
</dbReference>
<dbReference type="GO" id="GO:0005829">
    <property type="term" value="C:cytosol"/>
    <property type="evidence" value="ECO:0007669"/>
    <property type="project" value="TreeGrafter"/>
</dbReference>
<accession>A0A6C7EBG2</accession>
<dbReference type="Pfam" id="PF18306">
    <property type="entry name" value="LDcluster4"/>
    <property type="match status" value="1"/>
</dbReference>
<dbReference type="Gene3D" id="3.40.50.450">
    <property type="match status" value="1"/>
</dbReference>
<dbReference type="RefSeq" id="WP_015441712.1">
    <property type="nucleotide sequence ID" value="NC_020520.1"/>
</dbReference>
<organism evidence="1 2">
    <name type="scientific">Ilumatobacter coccineus (strain NBRC 103263 / KCTC 29153 / YM16-304)</name>
    <dbReference type="NCBI Taxonomy" id="1313172"/>
    <lineage>
        <taxon>Bacteria</taxon>
        <taxon>Bacillati</taxon>
        <taxon>Actinomycetota</taxon>
        <taxon>Acidimicrobiia</taxon>
        <taxon>Acidimicrobiales</taxon>
        <taxon>Ilumatobacteraceae</taxon>
        <taxon>Ilumatobacter</taxon>
    </lineage>
</organism>
<sequence length="371" mass="40159">MRELHDLAEFDRFVETTERLDGVIVQGVDLSERLDVITSLSCVGATFLGCRLTGEALEHVIGSGAVVFPRLPDLPFDPYRPRLYGQGELLDGWIPGDPRSFDEDALDSKIYRWASRHDKGSNIPVLDALAQRLHDHAIDDALGEHLDGHPDVVAVMGGHSMTRTDPAFRTVAELGRAMSREGWHVATGGGPGAMEAANLGAWLSPYPDEALDAALTLLAIETDFHQADPYLRAGQSVLDAFPDGAASLAVPTWFYGHEPTNQFATLVGKYFANSIREDGLLAIATRGVVFSPGAAGTTQEVFQDATQNHYAVFGNVSPMVFLDSGFWRDDLPAEPLLRKLAGDRPYAALIGVADDAAEAMEFLVAHPPQNV</sequence>
<evidence type="ECO:0000313" key="1">
    <source>
        <dbReference type="EMBL" id="BAN02465.1"/>
    </source>
</evidence>
<dbReference type="Proteomes" id="UP000011863">
    <property type="component" value="Chromosome"/>
</dbReference>
<dbReference type="PANTHER" id="PTHR43393:SF3">
    <property type="entry name" value="LYSINE DECARBOXYLASE-LIKE PROTEIN"/>
    <property type="match status" value="1"/>
</dbReference>
<protein>
    <recommendedName>
        <fullName evidence="3">Rossmann fold nucleotide-binding protein</fullName>
    </recommendedName>
</protein>
<dbReference type="InterPro" id="IPR052341">
    <property type="entry name" value="LOG_family_nucleotidases"/>
</dbReference>
<dbReference type="SUPFAM" id="SSF102405">
    <property type="entry name" value="MCP/YpsA-like"/>
    <property type="match status" value="1"/>
</dbReference>
<evidence type="ECO:0008006" key="3">
    <source>
        <dbReference type="Google" id="ProtNLM"/>
    </source>
</evidence>
<name>A0A6C7EBG2_ILUCY</name>
<dbReference type="AlphaFoldDB" id="A0A6C7EBG2"/>
<gene>
    <name evidence="1" type="ORF">YM304_21510</name>
</gene>
<evidence type="ECO:0000313" key="2">
    <source>
        <dbReference type="Proteomes" id="UP000011863"/>
    </source>
</evidence>
<keyword evidence="2" id="KW-1185">Reference proteome</keyword>
<dbReference type="KEGG" id="aym:YM304_21510"/>
<dbReference type="PANTHER" id="PTHR43393">
    <property type="entry name" value="CYTOKININ RIBOSIDE 5'-MONOPHOSPHATE PHOSPHORIBOHYDROLASE"/>
    <property type="match status" value="1"/>
</dbReference>
<dbReference type="EMBL" id="AP012057">
    <property type="protein sequence ID" value="BAN02465.1"/>
    <property type="molecule type" value="Genomic_DNA"/>
</dbReference>
<dbReference type="OrthoDB" id="9807160at2"/>